<protein>
    <recommendedName>
        <fullName evidence="2">F-box domain-containing protein</fullName>
    </recommendedName>
</protein>
<dbReference type="EMBL" id="CAJPDR010000315">
    <property type="protein sequence ID" value="CAF9931967.1"/>
    <property type="molecule type" value="Genomic_DNA"/>
</dbReference>
<comment type="caution">
    <text evidence="3">The sequence shown here is derived from an EMBL/GenBank/DDBJ whole genome shotgun (WGS) entry which is preliminary data.</text>
</comment>
<dbReference type="Pfam" id="PF12937">
    <property type="entry name" value="F-box-like"/>
    <property type="match status" value="1"/>
</dbReference>
<organism evidence="3 4">
    <name type="scientific">Alectoria fallacina</name>
    <dbReference type="NCBI Taxonomy" id="1903189"/>
    <lineage>
        <taxon>Eukaryota</taxon>
        <taxon>Fungi</taxon>
        <taxon>Dikarya</taxon>
        <taxon>Ascomycota</taxon>
        <taxon>Pezizomycotina</taxon>
        <taxon>Lecanoromycetes</taxon>
        <taxon>OSLEUM clade</taxon>
        <taxon>Lecanoromycetidae</taxon>
        <taxon>Lecanorales</taxon>
        <taxon>Lecanorineae</taxon>
        <taxon>Parmeliaceae</taxon>
        <taxon>Alectoria</taxon>
    </lineage>
</organism>
<name>A0A8H3FZS1_9LECA</name>
<dbReference type="PROSITE" id="PS50181">
    <property type="entry name" value="FBOX"/>
    <property type="match status" value="1"/>
</dbReference>
<dbReference type="AlphaFoldDB" id="A0A8H3FZS1"/>
<feature type="compositionally biased region" description="Polar residues" evidence="1">
    <location>
        <begin position="145"/>
        <end position="158"/>
    </location>
</feature>
<proteinExistence type="predicted"/>
<feature type="region of interest" description="Disordered" evidence="1">
    <location>
        <begin position="388"/>
        <end position="410"/>
    </location>
</feature>
<reference evidence="3" key="1">
    <citation type="submission" date="2021-03" db="EMBL/GenBank/DDBJ databases">
        <authorList>
            <person name="Tagirdzhanova G."/>
        </authorList>
    </citation>
    <scope>NUCLEOTIDE SEQUENCE</scope>
</reference>
<evidence type="ECO:0000313" key="4">
    <source>
        <dbReference type="Proteomes" id="UP000664203"/>
    </source>
</evidence>
<dbReference type="InterPro" id="IPR036047">
    <property type="entry name" value="F-box-like_dom_sf"/>
</dbReference>
<dbReference type="OrthoDB" id="5422579at2759"/>
<feature type="region of interest" description="Disordered" evidence="1">
    <location>
        <begin position="126"/>
        <end position="158"/>
    </location>
</feature>
<accession>A0A8H3FZS1</accession>
<dbReference type="Gene3D" id="1.20.1280.50">
    <property type="match status" value="1"/>
</dbReference>
<dbReference type="Proteomes" id="UP000664203">
    <property type="component" value="Unassembled WGS sequence"/>
</dbReference>
<dbReference type="CDD" id="cd09917">
    <property type="entry name" value="F-box_SF"/>
    <property type="match status" value="1"/>
</dbReference>
<keyword evidence="4" id="KW-1185">Reference proteome</keyword>
<evidence type="ECO:0000259" key="2">
    <source>
        <dbReference type="PROSITE" id="PS50181"/>
    </source>
</evidence>
<dbReference type="InterPro" id="IPR001810">
    <property type="entry name" value="F-box_dom"/>
</dbReference>
<sequence>MDVYQPISSLTLAEPVTNQVKYMAPQLQGLPDELLVEVLSYLPKVDLKSARLTCTRYAHVGAQWLFQRVYFAPRKAAIDTFLNISANPTFARSVTELVCDGRLFLPELTAYKPFKESFDAVIRDKEGEDDGNMAGADQAGDRTESTNNVDGDTATTSRSVKPLWKTKGDKRYHESLANSLVRYTRLVDQQQSILEHQKDYEALCTGLKNLSNISTVIVLDEFSHCCDWTPLRIDNHSWYHQRSWRETGVLAPSQWPRDINAGDEFTRKKWDIRGIQNLIRAVSVHCQKLKEIHLASESSKAPMTIFEMHEDVYDEACAMAQRLTSLIMNLYLSRSDSENEWQEQYDCLDGFLSEAKDLRCLAMRGRIDIYFFKYKNWPHLETLMWGGSRPGRSRPGNNHSNAQRHSQRAHITQRLHEWHGRMAADAAKKMGKYLKLHRISVLGVCVTK</sequence>
<evidence type="ECO:0000256" key="1">
    <source>
        <dbReference type="SAM" id="MobiDB-lite"/>
    </source>
</evidence>
<gene>
    <name evidence="3" type="ORF">ALECFALPRED_005133</name>
</gene>
<dbReference type="SUPFAM" id="SSF81383">
    <property type="entry name" value="F-box domain"/>
    <property type="match status" value="1"/>
</dbReference>
<evidence type="ECO:0000313" key="3">
    <source>
        <dbReference type="EMBL" id="CAF9931967.1"/>
    </source>
</evidence>
<feature type="domain" description="F-box" evidence="2">
    <location>
        <begin position="24"/>
        <end position="69"/>
    </location>
</feature>